<dbReference type="PANTHER" id="PTHR19920:SF0">
    <property type="entry name" value="CYTOSOLIC IRON-SULFUR PROTEIN ASSEMBLY PROTEIN CIAO1-RELATED"/>
    <property type="match status" value="1"/>
</dbReference>
<dbReference type="InterPro" id="IPR036322">
    <property type="entry name" value="WD40_repeat_dom_sf"/>
</dbReference>
<feature type="repeat" description="WD" evidence="4">
    <location>
        <begin position="186"/>
        <end position="216"/>
    </location>
</feature>
<protein>
    <recommendedName>
        <fullName evidence="3">Probable cytosolic iron-sulfur protein assembly protein 1</fullName>
    </recommendedName>
</protein>
<evidence type="ECO:0000256" key="3">
    <source>
        <dbReference type="HAMAP-Rule" id="MF_03037"/>
    </source>
</evidence>
<feature type="repeat" description="WD" evidence="4">
    <location>
        <begin position="71"/>
        <end position="103"/>
    </location>
</feature>
<dbReference type="InterPro" id="IPR019775">
    <property type="entry name" value="WD40_repeat_CS"/>
</dbReference>
<dbReference type="PROSITE" id="PS50082">
    <property type="entry name" value="WD_REPEATS_2"/>
    <property type="match status" value="5"/>
</dbReference>
<keyword evidence="2" id="KW-0677">Repeat</keyword>
<evidence type="ECO:0000256" key="2">
    <source>
        <dbReference type="ARBA" id="ARBA00022737"/>
    </source>
</evidence>
<accession>A0AAJ8M4I7</accession>
<keyword evidence="1 4" id="KW-0853">WD repeat</keyword>
<dbReference type="PROSITE" id="PS50294">
    <property type="entry name" value="WD_REPEATS_REGION"/>
    <property type="match status" value="2"/>
</dbReference>
<dbReference type="InterPro" id="IPR001680">
    <property type="entry name" value="WD40_rpt"/>
</dbReference>
<dbReference type="InterPro" id="IPR020472">
    <property type="entry name" value="WD40_PAC1"/>
</dbReference>
<feature type="repeat" description="WD" evidence="4">
    <location>
        <begin position="10"/>
        <end position="42"/>
    </location>
</feature>
<dbReference type="PROSITE" id="PS00678">
    <property type="entry name" value="WD_REPEATS_1"/>
    <property type="match status" value="1"/>
</dbReference>
<evidence type="ECO:0000313" key="6">
    <source>
        <dbReference type="EMBL" id="WVW78101.1"/>
    </source>
</evidence>
<feature type="region of interest" description="Disordered" evidence="5">
    <location>
        <begin position="106"/>
        <end position="132"/>
    </location>
</feature>
<organism evidence="6 7">
    <name type="scientific">Kwoniella bestiolae CBS 10118</name>
    <dbReference type="NCBI Taxonomy" id="1296100"/>
    <lineage>
        <taxon>Eukaryota</taxon>
        <taxon>Fungi</taxon>
        <taxon>Dikarya</taxon>
        <taxon>Basidiomycota</taxon>
        <taxon>Agaricomycotina</taxon>
        <taxon>Tremellomycetes</taxon>
        <taxon>Tremellales</taxon>
        <taxon>Cryptococcaceae</taxon>
        <taxon>Kwoniella</taxon>
    </lineage>
</organism>
<dbReference type="GO" id="GO:0097361">
    <property type="term" value="C:cytosolic [4Fe-4S] assembly targeting complex"/>
    <property type="evidence" value="ECO:0007669"/>
    <property type="project" value="InterPro"/>
</dbReference>
<dbReference type="InterPro" id="IPR015943">
    <property type="entry name" value="WD40/YVTN_repeat-like_dom_sf"/>
</dbReference>
<dbReference type="HAMAP" id="MF_03037">
    <property type="entry name" value="ciao1"/>
    <property type="match status" value="1"/>
</dbReference>
<dbReference type="Gene3D" id="2.130.10.10">
    <property type="entry name" value="YVTN repeat-like/Quinoprotein amine dehydrogenase"/>
    <property type="match status" value="2"/>
</dbReference>
<dbReference type="Pfam" id="PF00400">
    <property type="entry name" value="WD40"/>
    <property type="match status" value="6"/>
</dbReference>
<name>A0AAJ8M4I7_9TREE</name>
<feature type="repeat" description="WD" evidence="4">
    <location>
        <begin position="141"/>
        <end position="175"/>
    </location>
</feature>
<dbReference type="PANTHER" id="PTHR19920">
    <property type="entry name" value="WD40 PROTEIN CIAO1"/>
    <property type="match status" value="1"/>
</dbReference>
<dbReference type="Proteomes" id="UP000092730">
    <property type="component" value="Chromosome 1"/>
</dbReference>
<proteinExistence type="inferred from homology"/>
<reference evidence="6" key="2">
    <citation type="submission" date="2024-02" db="EMBL/GenBank/DDBJ databases">
        <title>Comparative genomics of Cryptococcus and Kwoniella reveals pathogenesis evolution and contrasting modes of karyotype evolution via chromosome fusion or intercentromeric recombination.</title>
        <authorList>
            <person name="Coelho M.A."/>
            <person name="David-Palma M."/>
            <person name="Shea T."/>
            <person name="Bowers K."/>
            <person name="McGinley-Smith S."/>
            <person name="Mohammad A.W."/>
            <person name="Gnirke A."/>
            <person name="Yurkov A.M."/>
            <person name="Nowrousian M."/>
            <person name="Sun S."/>
            <person name="Cuomo C.A."/>
            <person name="Heitman J."/>
        </authorList>
    </citation>
    <scope>NUCLEOTIDE SEQUENCE</scope>
    <source>
        <strain evidence="6">CBS 10118</strain>
    </source>
</reference>
<dbReference type="PRINTS" id="PR00320">
    <property type="entry name" value="GPROTEINBRPT"/>
</dbReference>
<evidence type="ECO:0000256" key="4">
    <source>
        <dbReference type="PROSITE-ProRule" id="PRU00221"/>
    </source>
</evidence>
<dbReference type="GO" id="GO:0016226">
    <property type="term" value="P:iron-sulfur cluster assembly"/>
    <property type="evidence" value="ECO:0007669"/>
    <property type="project" value="UniProtKB-UniRule"/>
</dbReference>
<comment type="function">
    <text evidence="3">Essential component of the cytosolic iron-sulfur (Fe/S) protein assembly machinery. Required for the maturation of extramitochondrial Fe/S proteins.</text>
</comment>
<dbReference type="SMART" id="SM00320">
    <property type="entry name" value="WD40"/>
    <property type="match status" value="7"/>
</dbReference>
<dbReference type="AlphaFoldDB" id="A0AAJ8M4I7"/>
<evidence type="ECO:0000256" key="1">
    <source>
        <dbReference type="ARBA" id="ARBA00022574"/>
    </source>
</evidence>
<reference evidence="6" key="1">
    <citation type="submission" date="2013-07" db="EMBL/GenBank/DDBJ databases">
        <authorList>
            <consortium name="The Broad Institute Genome Sequencing Platform"/>
            <person name="Cuomo C."/>
            <person name="Litvintseva A."/>
            <person name="Chen Y."/>
            <person name="Heitman J."/>
            <person name="Sun S."/>
            <person name="Springer D."/>
            <person name="Dromer F."/>
            <person name="Young S.K."/>
            <person name="Zeng Q."/>
            <person name="Gargeya S."/>
            <person name="Fitzgerald M."/>
            <person name="Abouelleil A."/>
            <person name="Alvarado L."/>
            <person name="Berlin A.M."/>
            <person name="Chapman S.B."/>
            <person name="Dewar J."/>
            <person name="Goldberg J."/>
            <person name="Griggs A."/>
            <person name="Gujja S."/>
            <person name="Hansen M."/>
            <person name="Howarth C."/>
            <person name="Imamovic A."/>
            <person name="Larimer J."/>
            <person name="McCowan C."/>
            <person name="Murphy C."/>
            <person name="Pearson M."/>
            <person name="Priest M."/>
            <person name="Roberts A."/>
            <person name="Saif S."/>
            <person name="Shea T."/>
            <person name="Sykes S."/>
            <person name="Wortman J."/>
            <person name="Nusbaum C."/>
            <person name="Birren B."/>
        </authorList>
    </citation>
    <scope>NUCLEOTIDE SEQUENCE</scope>
    <source>
        <strain evidence="6">CBS 10118</strain>
    </source>
</reference>
<gene>
    <name evidence="3" type="primary">CIA1</name>
    <name evidence="6" type="ORF">I302_100052</name>
</gene>
<feature type="repeat" description="WD" evidence="4">
    <location>
        <begin position="271"/>
        <end position="312"/>
    </location>
</feature>
<sequence>MPQLQLIAELPSHSEPAWAVTFNPTRSLLASCSTDRSIRLFSYILPSSPSADNFPSSSDPKPVFSLNKVVSTDHKRTVRSIAWSPDGRTLASGSFDSTVGVWEEVIPSSDNEDEDQEGVYKPDVEGEDSKEEKEWECVTTLEGHESECKSVAFSSDGALLASCSRDKSVWVWEVQPDADFECIAVMMEHSQDVKCIAWHPHEEILASASYDSHIHLAFDDPDSDWMLFQKLHAKLPPTPLTLSHDSPASLINALIPSPVEKEADKQLDVPPLEEEETVWSLAFSPDGGYLASGGDLGGIRIWKRQGNQPDSTWTEVLHLAVHTRSIFSLAWSPSPSPSPEPTDLGLLASAGGDGKIVVFQLTSFESGVSMKPLAAIKDAHGVSDVNSVGWCIREDKKGLGILSSAGDDGSVKVWRLVSDV</sequence>
<evidence type="ECO:0000313" key="7">
    <source>
        <dbReference type="Proteomes" id="UP000092730"/>
    </source>
</evidence>
<dbReference type="SUPFAM" id="SSF50978">
    <property type="entry name" value="WD40 repeat-like"/>
    <property type="match status" value="1"/>
</dbReference>
<dbReference type="InterPro" id="IPR028608">
    <property type="entry name" value="CIAO1/Cia1"/>
</dbReference>
<dbReference type="CDD" id="cd00200">
    <property type="entry name" value="WD40"/>
    <property type="match status" value="1"/>
</dbReference>
<comment type="similarity">
    <text evidence="3">Belongs to the WD repeat CIA1 family.</text>
</comment>
<dbReference type="EMBL" id="CP144541">
    <property type="protein sequence ID" value="WVW78101.1"/>
    <property type="molecule type" value="Genomic_DNA"/>
</dbReference>
<evidence type="ECO:0000256" key="5">
    <source>
        <dbReference type="SAM" id="MobiDB-lite"/>
    </source>
</evidence>
<keyword evidence="7" id="KW-1185">Reference proteome</keyword>